<name>T5AMZ9_OPHSC</name>
<dbReference type="AlphaFoldDB" id="T5AMZ9"/>
<reference evidence="2 3" key="1">
    <citation type="journal article" date="2013" name="Chin. Sci. Bull.">
        <title>Genome survey uncovers the secrets of sex and lifestyle in caterpillar fungus.</title>
        <authorList>
            <person name="Hu X."/>
            <person name="Zhang Y."/>
            <person name="Xiao G."/>
            <person name="Zheng P."/>
            <person name="Xia Y."/>
            <person name="Zhang X."/>
            <person name="St Leger R.J."/>
            <person name="Liu X."/>
            <person name="Wang C."/>
        </authorList>
    </citation>
    <scope>NUCLEOTIDE SEQUENCE [LARGE SCALE GENOMIC DNA]</scope>
    <source>
        <strain evidence="3">Co18 / CGMCC 3.14243</strain>
        <tissue evidence="2">Fruit-body</tissue>
    </source>
</reference>
<dbReference type="Proteomes" id="UP000019374">
    <property type="component" value="Unassembled WGS sequence"/>
</dbReference>
<evidence type="ECO:0000256" key="1">
    <source>
        <dbReference type="SAM" id="MobiDB-lite"/>
    </source>
</evidence>
<evidence type="ECO:0000313" key="3">
    <source>
        <dbReference type="Proteomes" id="UP000019374"/>
    </source>
</evidence>
<feature type="region of interest" description="Disordered" evidence="1">
    <location>
        <begin position="1"/>
        <end position="58"/>
    </location>
</feature>
<dbReference type="EMBL" id="KE652227">
    <property type="protein sequence ID" value="EQL03198.1"/>
    <property type="molecule type" value="Genomic_DNA"/>
</dbReference>
<proteinExistence type="predicted"/>
<sequence>MSRTEIPPYHGVPESPRPHAAPGMPFRTSAGPHVYGVCGNEDDDNAKGNRGDVDTPMTPPQAFYGLMAPSVYPPQYVAFRRPADACAVPPSHPDQSIVLGGGASAIPRAHHHDGWADVYGSTGLQSPALTDTYYDVGSPMAQGHQGMLGTYVPPPSS</sequence>
<accession>T5AMZ9</accession>
<dbReference type="OrthoDB" id="5208775at2759"/>
<gene>
    <name evidence="2" type="ORF">OCS_01097</name>
</gene>
<evidence type="ECO:0000313" key="2">
    <source>
        <dbReference type="EMBL" id="EQL03198.1"/>
    </source>
</evidence>
<protein>
    <submittedName>
        <fullName evidence="2">Uncharacterized protein</fullName>
    </submittedName>
</protein>
<dbReference type="HOGENOM" id="CLU_1678455_0_0_1"/>
<organism evidence="2 3">
    <name type="scientific">Ophiocordyceps sinensis (strain Co18 / CGMCC 3.14243)</name>
    <name type="common">Yarsagumba caterpillar fungus</name>
    <name type="synonym">Hirsutella sinensis</name>
    <dbReference type="NCBI Taxonomy" id="911162"/>
    <lineage>
        <taxon>Eukaryota</taxon>
        <taxon>Fungi</taxon>
        <taxon>Dikarya</taxon>
        <taxon>Ascomycota</taxon>
        <taxon>Pezizomycotina</taxon>
        <taxon>Sordariomycetes</taxon>
        <taxon>Hypocreomycetidae</taxon>
        <taxon>Hypocreales</taxon>
        <taxon>Ophiocordycipitaceae</taxon>
        <taxon>Ophiocordyceps</taxon>
    </lineage>
</organism>